<dbReference type="InterPro" id="IPR020846">
    <property type="entry name" value="MFS_dom"/>
</dbReference>
<accession>A0A368VPB1</accession>
<comment type="subcellular location">
    <subcellularLocation>
        <location evidence="1">Cell membrane</location>
        <topology evidence="1">Multi-pass membrane protein</topology>
    </subcellularLocation>
</comment>
<dbReference type="Proteomes" id="UP000252415">
    <property type="component" value="Unassembled WGS sequence"/>
</dbReference>
<dbReference type="GO" id="GO:0022857">
    <property type="term" value="F:transmembrane transporter activity"/>
    <property type="evidence" value="ECO:0007669"/>
    <property type="project" value="InterPro"/>
</dbReference>
<feature type="transmembrane region" description="Helical" evidence="7">
    <location>
        <begin position="418"/>
        <end position="441"/>
    </location>
</feature>
<feature type="transmembrane region" description="Helical" evidence="7">
    <location>
        <begin position="181"/>
        <end position="200"/>
    </location>
</feature>
<gene>
    <name evidence="9" type="ORF">DFP97_11329</name>
</gene>
<evidence type="ECO:0000256" key="1">
    <source>
        <dbReference type="ARBA" id="ARBA00004651"/>
    </source>
</evidence>
<feature type="transmembrane region" description="Helical" evidence="7">
    <location>
        <begin position="49"/>
        <end position="66"/>
    </location>
</feature>
<feature type="domain" description="Major facilitator superfamily (MFS) profile" evidence="8">
    <location>
        <begin position="52"/>
        <end position="445"/>
    </location>
</feature>
<dbReference type="Gene3D" id="1.20.1250.20">
    <property type="entry name" value="MFS general substrate transporter like domains"/>
    <property type="match status" value="2"/>
</dbReference>
<dbReference type="AlphaFoldDB" id="A0A368VPB1"/>
<evidence type="ECO:0000256" key="6">
    <source>
        <dbReference type="ARBA" id="ARBA00023136"/>
    </source>
</evidence>
<dbReference type="InterPro" id="IPR051788">
    <property type="entry name" value="MFS_Transporter"/>
</dbReference>
<comment type="similarity">
    <text evidence="2">Belongs to the major facilitator superfamily.</text>
</comment>
<keyword evidence="5 7" id="KW-1133">Transmembrane helix</keyword>
<feature type="transmembrane region" description="Helical" evidence="7">
    <location>
        <begin position="253"/>
        <end position="277"/>
    </location>
</feature>
<feature type="transmembrane region" description="Helical" evidence="7">
    <location>
        <begin position="376"/>
        <end position="398"/>
    </location>
</feature>
<keyword evidence="10" id="KW-1185">Reference proteome</keyword>
<feature type="transmembrane region" description="Helical" evidence="7">
    <location>
        <begin position="212"/>
        <end position="232"/>
    </location>
</feature>
<dbReference type="PANTHER" id="PTHR23514:SF3">
    <property type="entry name" value="BYPASS OF STOP CODON PROTEIN 6"/>
    <property type="match status" value="1"/>
</dbReference>
<feature type="transmembrane region" description="Helical" evidence="7">
    <location>
        <begin position="121"/>
        <end position="141"/>
    </location>
</feature>
<evidence type="ECO:0000256" key="7">
    <source>
        <dbReference type="SAM" id="Phobius"/>
    </source>
</evidence>
<dbReference type="PANTHER" id="PTHR23514">
    <property type="entry name" value="BYPASS OF STOP CODON PROTEIN 6"/>
    <property type="match status" value="1"/>
</dbReference>
<reference evidence="9 10" key="1">
    <citation type="submission" date="2018-07" db="EMBL/GenBank/DDBJ databases">
        <title>Genomic Encyclopedia of Type Strains, Phase III (KMG-III): the genomes of soil and plant-associated and newly described type strains.</title>
        <authorList>
            <person name="Whitman W."/>
        </authorList>
    </citation>
    <scope>NUCLEOTIDE SEQUENCE [LARGE SCALE GENOMIC DNA]</scope>
    <source>
        <strain evidence="9 10">CECT 7506</strain>
    </source>
</reference>
<keyword evidence="6 7" id="KW-0472">Membrane</keyword>
<dbReference type="EMBL" id="QPJD01000013">
    <property type="protein sequence ID" value="RCW43358.1"/>
    <property type="molecule type" value="Genomic_DNA"/>
</dbReference>
<dbReference type="Pfam" id="PF07690">
    <property type="entry name" value="MFS_1"/>
    <property type="match status" value="1"/>
</dbReference>
<evidence type="ECO:0000313" key="9">
    <source>
        <dbReference type="EMBL" id="RCW43358.1"/>
    </source>
</evidence>
<evidence type="ECO:0000256" key="3">
    <source>
        <dbReference type="ARBA" id="ARBA00022448"/>
    </source>
</evidence>
<feature type="transmembrane region" description="Helical" evidence="7">
    <location>
        <begin position="343"/>
        <end position="364"/>
    </location>
</feature>
<evidence type="ECO:0000259" key="8">
    <source>
        <dbReference type="PROSITE" id="PS50850"/>
    </source>
</evidence>
<feature type="transmembrane region" description="Helical" evidence="7">
    <location>
        <begin position="86"/>
        <end position="109"/>
    </location>
</feature>
<keyword evidence="4 7" id="KW-0812">Transmembrane</keyword>
<evidence type="ECO:0000256" key="5">
    <source>
        <dbReference type="ARBA" id="ARBA00022989"/>
    </source>
</evidence>
<feature type="transmembrane region" description="Helical" evidence="7">
    <location>
        <begin position="289"/>
        <end position="308"/>
    </location>
</feature>
<dbReference type="PROSITE" id="PS50850">
    <property type="entry name" value="MFS"/>
    <property type="match status" value="1"/>
</dbReference>
<name>A0A368VPB1_9BACL</name>
<organism evidence="9 10">
    <name type="scientific">Paenibacillus prosopidis</name>
    <dbReference type="NCBI Taxonomy" id="630520"/>
    <lineage>
        <taxon>Bacteria</taxon>
        <taxon>Bacillati</taxon>
        <taxon>Bacillota</taxon>
        <taxon>Bacilli</taxon>
        <taxon>Bacillales</taxon>
        <taxon>Paenibacillaceae</taxon>
        <taxon>Paenibacillus</taxon>
    </lineage>
</organism>
<keyword evidence="3" id="KW-0813">Transport</keyword>
<evidence type="ECO:0000313" key="10">
    <source>
        <dbReference type="Proteomes" id="UP000252415"/>
    </source>
</evidence>
<evidence type="ECO:0000256" key="2">
    <source>
        <dbReference type="ARBA" id="ARBA00008335"/>
    </source>
</evidence>
<evidence type="ECO:0000256" key="4">
    <source>
        <dbReference type="ARBA" id="ARBA00022692"/>
    </source>
</evidence>
<protein>
    <submittedName>
        <fullName evidence="9">Fucose permease</fullName>
    </submittedName>
</protein>
<dbReference type="InterPro" id="IPR036259">
    <property type="entry name" value="MFS_trans_sf"/>
</dbReference>
<dbReference type="InterPro" id="IPR011701">
    <property type="entry name" value="MFS"/>
</dbReference>
<dbReference type="GO" id="GO:0005886">
    <property type="term" value="C:plasma membrane"/>
    <property type="evidence" value="ECO:0007669"/>
    <property type="project" value="UniProtKB-SubCell"/>
</dbReference>
<comment type="caution">
    <text evidence="9">The sequence shown here is derived from an EMBL/GenBank/DDBJ whole genome shotgun (WGS) entry which is preliminary data.</text>
</comment>
<dbReference type="SUPFAM" id="SSF103473">
    <property type="entry name" value="MFS general substrate transporter"/>
    <property type="match status" value="1"/>
</dbReference>
<feature type="transmembrane region" description="Helical" evidence="7">
    <location>
        <begin position="315"/>
        <end position="337"/>
    </location>
</feature>
<sequence length="451" mass="48895">MPNALLNLTIRDKVKGGSMLPLSLFSLYHFTHGGQQILSSQSITINKNYILLLIVVFGGFLVFGFSENIKGPALPRMQADLSLDEMQIGLLLAFNSLGYLLACSFTGWLVRRAGMKFTTSLAFGSMALSGMFIYYAANYAALSTAYFLMYVGNGILEIALAILAARIFTKNTGTMMNLSHFFYGLSSTFAPIIAAALMGVNVFGPALGWRGMYMLMLTLTILPMLPGLFARYSGDEMKQEERISLKDYARDPVAWLIVAVLSFGVISELAVGGWLVNFLEKAYGWSSDASAGMLSAFFFCFMLARLLLGPVTDKIGYTMSLIILSACSGLCSIAAIIVGEPGAFLFALAGVGIAPIYPTVMALLAKRYRSAADTAITFTVTLMGIASVIGNFLIGAITEWTKHLFAYGELEEAGLIKGLQAGYLFIGICALLCSITSLLLYRMLRKRNEVL</sequence>
<feature type="transmembrane region" description="Helical" evidence="7">
    <location>
        <begin position="147"/>
        <end position="169"/>
    </location>
</feature>
<proteinExistence type="inferred from homology"/>